<protein>
    <submittedName>
        <fullName evidence="3">Uncharacterized protein</fullName>
    </submittedName>
</protein>
<evidence type="ECO:0000313" key="4">
    <source>
        <dbReference type="Proteomes" id="UP000529783"/>
    </source>
</evidence>
<gene>
    <name evidence="3" type="ORF">BJY14_006402</name>
</gene>
<sequence length="679" mass="75157">MSTDGVRLTPEWALWGKDPQERDFRLLRCSDVRLGRHDFSEIISRYSPGTHTDLPQVAISWTRLGDEIYLGFAIQEWSSEGDRLGRDIAVTRYFGVPYFQLRRPISYVDLYEALATYDAASGEPISVPGLDPHRIAARAGSDALGAAALLLTRSPVQIEGAEGVPMLDRLRFLDTVAALLPYPMRTRFSAVTWVSSTSEHNFRLAFSSHVREGALPVMWSGPPAVPPAEQVARTYLDILARQGDLSHVIGELAQIDKPMGFGHLHIRAALRRLQDIADSPPQRPAPVVGADTDPAEVLRTYADARRNGRREAAEYCVDQLEHLRTQSITAEQRGRYRQIVKEQRLLEESPVLAPPRQLQLYQALLQMAYASTLSEAHLDQIEEDAGMVHGLLLRALENYPCADPVVDLLIAVRCGEDGRRRILGRLDSGALVAAAAREPLRVGLFDLVFRELARRLAEEEDAVGPLWRHAYLAHPLRGRFPNDDLTQFTWLRGLLEAAYGPQLGVKEFEEVVDGSRALQPTPALFAAALSLHGPSPDAGAALFDAYFGRMLRSSTLGPQVTEDIEAILHGTVPDPPPPSGPPQESGSVVERFVRKIRPRRGGRGRHASPSPSGTSAPPSWGEGSRPDERPGRSRPRQNREPDYDAQGPWITFLTVVVLLLVLTLLVLTLQWLRLNSPPP</sequence>
<feature type="transmembrane region" description="Helical" evidence="2">
    <location>
        <begin position="649"/>
        <end position="672"/>
    </location>
</feature>
<keyword evidence="2" id="KW-0472">Membrane</keyword>
<keyword evidence="4" id="KW-1185">Reference proteome</keyword>
<evidence type="ECO:0000256" key="2">
    <source>
        <dbReference type="SAM" id="Phobius"/>
    </source>
</evidence>
<evidence type="ECO:0000313" key="3">
    <source>
        <dbReference type="EMBL" id="NYD50419.1"/>
    </source>
</evidence>
<feature type="compositionally biased region" description="Basic and acidic residues" evidence="1">
    <location>
        <begin position="624"/>
        <end position="642"/>
    </location>
</feature>
<feature type="compositionally biased region" description="Low complexity" evidence="1">
    <location>
        <begin position="607"/>
        <end position="619"/>
    </location>
</feature>
<evidence type="ECO:0000256" key="1">
    <source>
        <dbReference type="SAM" id="MobiDB-lite"/>
    </source>
</evidence>
<feature type="region of interest" description="Disordered" evidence="1">
    <location>
        <begin position="569"/>
        <end position="588"/>
    </location>
</feature>
<proteinExistence type="predicted"/>
<reference evidence="3 4" key="1">
    <citation type="submission" date="2020-07" db="EMBL/GenBank/DDBJ databases">
        <title>Sequencing the genomes of 1000 actinobacteria strains.</title>
        <authorList>
            <person name="Klenk H.-P."/>
        </authorList>
    </citation>
    <scope>NUCLEOTIDE SEQUENCE [LARGE SCALE GENOMIC DNA]</scope>
    <source>
        <strain evidence="3 4">DSM 40398</strain>
    </source>
</reference>
<feature type="region of interest" description="Disordered" evidence="1">
    <location>
        <begin position="595"/>
        <end position="645"/>
    </location>
</feature>
<dbReference type="AlphaFoldDB" id="A0A7Y9EMQ9"/>
<feature type="compositionally biased region" description="Basic residues" evidence="1">
    <location>
        <begin position="595"/>
        <end position="606"/>
    </location>
</feature>
<name>A0A7Y9EMQ9_9ACTN</name>
<dbReference type="RefSeq" id="WP_179846980.1">
    <property type="nucleotide sequence ID" value="NZ_JACCBA010000001.1"/>
</dbReference>
<organism evidence="3 4">
    <name type="scientific">Actinomadura luteofluorescens</name>
    <dbReference type="NCBI Taxonomy" id="46163"/>
    <lineage>
        <taxon>Bacteria</taxon>
        <taxon>Bacillati</taxon>
        <taxon>Actinomycetota</taxon>
        <taxon>Actinomycetes</taxon>
        <taxon>Streptosporangiales</taxon>
        <taxon>Thermomonosporaceae</taxon>
        <taxon>Actinomadura</taxon>
    </lineage>
</organism>
<dbReference type="EMBL" id="JACCBA010000001">
    <property type="protein sequence ID" value="NYD50419.1"/>
    <property type="molecule type" value="Genomic_DNA"/>
</dbReference>
<keyword evidence="2" id="KW-0812">Transmembrane</keyword>
<keyword evidence="2" id="KW-1133">Transmembrane helix</keyword>
<comment type="caution">
    <text evidence="3">The sequence shown here is derived from an EMBL/GenBank/DDBJ whole genome shotgun (WGS) entry which is preliminary data.</text>
</comment>
<dbReference type="Proteomes" id="UP000529783">
    <property type="component" value="Unassembled WGS sequence"/>
</dbReference>
<accession>A0A7Y9EMQ9</accession>